<feature type="compositionally biased region" description="Polar residues" evidence="11">
    <location>
        <begin position="1"/>
        <end position="10"/>
    </location>
</feature>
<feature type="compositionally biased region" description="Low complexity" evidence="11">
    <location>
        <begin position="29"/>
        <end position="49"/>
    </location>
</feature>
<dbReference type="InterPro" id="IPR026010">
    <property type="entry name" value="NSP1/NUP62"/>
</dbReference>
<dbReference type="GO" id="GO:0004864">
    <property type="term" value="F:protein phosphatase inhibitor activity"/>
    <property type="evidence" value="ECO:0007669"/>
    <property type="project" value="InterPro"/>
</dbReference>
<organism evidence="13 14">
    <name type="scientific">Stylophora pistillata</name>
    <name type="common">Smooth cauliflower coral</name>
    <dbReference type="NCBI Taxonomy" id="50429"/>
    <lineage>
        <taxon>Eukaryota</taxon>
        <taxon>Metazoa</taxon>
        <taxon>Cnidaria</taxon>
        <taxon>Anthozoa</taxon>
        <taxon>Hexacorallia</taxon>
        <taxon>Scleractinia</taxon>
        <taxon>Astrocoeniina</taxon>
        <taxon>Pocilloporidae</taxon>
        <taxon>Stylophora</taxon>
    </lineage>
</organism>
<feature type="compositionally biased region" description="Basic residues" evidence="11">
    <location>
        <begin position="602"/>
        <end position="611"/>
    </location>
</feature>
<keyword evidence="5" id="KW-0509">mRNA transport</keyword>
<dbReference type="InterPro" id="IPR007758">
    <property type="entry name" value="Nucleoporin_NSP1_C"/>
</dbReference>
<feature type="region of interest" description="Disordered" evidence="11">
    <location>
        <begin position="213"/>
        <end position="259"/>
    </location>
</feature>
<proteinExistence type="inferred from homology"/>
<keyword evidence="6" id="KW-0653">Protein transport</keyword>
<feature type="compositionally biased region" description="Polar residues" evidence="11">
    <location>
        <begin position="213"/>
        <end position="223"/>
    </location>
</feature>
<evidence type="ECO:0000256" key="9">
    <source>
        <dbReference type="ARBA" id="ARBA00023242"/>
    </source>
</evidence>
<evidence type="ECO:0000313" key="14">
    <source>
        <dbReference type="Proteomes" id="UP000225706"/>
    </source>
</evidence>
<sequence>MFPQQNQQNKPGGIFGAPQPAQSTGGFNFGAPAGTTPASGSTASSGGFTFAAPTQQSGFQFGSTTTPSATKAGTTGGLTFGVTPGGTGGLTLGSTPAPQTGGFTFVARPSSGFQFGTPTTTAATAQQSGGFAFNAASTTGISFGIPATSSGQATGGGLGLGGAGSGFSFSSSAPAATSTAGGFSLGITSTAPSFSFTGGLAFSKPATTSTGFSLGQTSSSTFAGQQSGPQQSGPQQSGTQQSGLFPVPSSQFPVPSSQFSISNSGSSILNSFEDGGSSAAGAGAPSNVPQLTYKQLEELINKWALELADYEKTFLDQAAQVNSWDRLLMENGEKITELNAGVDNVKAEQKRLDQELDFIMAQQQELEEMLKPLEGAVSSSNRGGRQLQQADKERDFTVGITCNKLLYPIGILQRKVEEISRLSETRRKEQERNFRLVSFRHLSDNFSTLSIQVVRHITATVVYSVKHGTPASIIDHFVRGNNELRTSKSLENDVVQYPSSGIHWDEMNIFMTHHPPDKDYGHMKINEPPTPYSKWKDPGDDEGEGTADPFSDDEADPQKLDPENLHDRIKDAPKRGSWDENAENDDDDDDEIDEDLTESQKEHKKAFKDKRRVHYNEYSKVKLARKLIEQELKDLEDDNDESLDTAKEGSSSTDAGAADTQMDET</sequence>
<feature type="domain" description="Nucleoporin NSP1-like C-terminal" evidence="12">
    <location>
        <begin position="287"/>
        <end position="390"/>
    </location>
</feature>
<dbReference type="STRING" id="50429.A0A2B4SPZ1"/>
<dbReference type="Pfam" id="PF04979">
    <property type="entry name" value="IPP-2"/>
    <property type="match status" value="1"/>
</dbReference>
<comment type="caution">
    <text evidence="13">The sequence shown here is derived from an EMBL/GenBank/DDBJ whole genome shotgun (WGS) entry which is preliminary data.</text>
</comment>
<dbReference type="EMBL" id="LSMT01000048">
    <property type="protein sequence ID" value="PFX30567.1"/>
    <property type="molecule type" value="Genomic_DNA"/>
</dbReference>
<dbReference type="GO" id="GO:0051028">
    <property type="term" value="P:mRNA transport"/>
    <property type="evidence" value="ECO:0007669"/>
    <property type="project" value="UniProtKB-KW"/>
</dbReference>
<keyword evidence="8" id="KW-0906">Nuclear pore complex</keyword>
<comment type="similarity">
    <text evidence="3">Belongs to the nucleoporin NSP1/NUP62 family.</text>
</comment>
<dbReference type="Proteomes" id="UP000225706">
    <property type="component" value="Unassembled WGS sequence"/>
</dbReference>
<dbReference type="PANTHER" id="PTHR12084:SF0">
    <property type="entry name" value="NUCLEAR PORE GLYCOPROTEIN P62"/>
    <property type="match status" value="1"/>
</dbReference>
<comment type="subcellular location">
    <subcellularLocation>
        <location evidence="1">Nucleus</location>
        <location evidence="1">Nuclear pore complex</location>
    </subcellularLocation>
</comment>
<keyword evidence="9" id="KW-0539">Nucleus</keyword>
<dbReference type="Gene3D" id="1.20.5.170">
    <property type="match status" value="1"/>
</dbReference>
<reference evidence="14" key="1">
    <citation type="journal article" date="2017" name="bioRxiv">
        <title>Comparative analysis of the genomes of Stylophora pistillata and Acropora digitifera provides evidence for extensive differences between species of corals.</title>
        <authorList>
            <person name="Voolstra C.R."/>
            <person name="Li Y."/>
            <person name="Liew Y.J."/>
            <person name="Baumgarten S."/>
            <person name="Zoccola D."/>
            <person name="Flot J.-F."/>
            <person name="Tambutte S."/>
            <person name="Allemand D."/>
            <person name="Aranda M."/>
        </authorList>
    </citation>
    <scope>NUCLEOTIDE SEQUENCE [LARGE SCALE GENOMIC DNA]</scope>
</reference>
<comment type="similarity">
    <text evidence="2">Belongs to the protein phosphatase inhibitor 2 family.</text>
</comment>
<evidence type="ECO:0000256" key="8">
    <source>
        <dbReference type="ARBA" id="ARBA00023132"/>
    </source>
</evidence>
<evidence type="ECO:0000256" key="5">
    <source>
        <dbReference type="ARBA" id="ARBA00022816"/>
    </source>
</evidence>
<gene>
    <name evidence="13" type="primary">Nup62</name>
    <name evidence="13" type="ORF">AWC38_SpisGene4644</name>
</gene>
<keyword evidence="10" id="KW-0175">Coiled coil</keyword>
<feature type="compositionally biased region" description="Acidic residues" evidence="11">
    <location>
        <begin position="634"/>
        <end position="643"/>
    </location>
</feature>
<evidence type="ECO:0000256" key="7">
    <source>
        <dbReference type="ARBA" id="ARBA00023010"/>
    </source>
</evidence>
<keyword evidence="4" id="KW-0813">Transport</keyword>
<evidence type="ECO:0000256" key="1">
    <source>
        <dbReference type="ARBA" id="ARBA00004567"/>
    </source>
</evidence>
<feature type="region of interest" description="Disordered" evidence="11">
    <location>
        <begin position="519"/>
        <end position="611"/>
    </location>
</feature>
<dbReference type="GO" id="GO:0006405">
    <property type="term" value="P:RNA export from nucleus"/>
    <property type="evidence" value="ECO:0007669"/>
    <property type="project" value="TreeGrafter"/>
</dbReference>
<feature type="compositionally biased region" description="Acidic residues" evidence="11">
    <location>
        <begin position="580"/>
        <end position="597"/>
    </location>
</feature>
<evidence type="ECO:0000256" key="3">
    <source>
        <dbReference type="ARBA" id="ARBA00005911"/>
    </source>
</evidence>
<accession>A0A2B4SPZ1</accession>
<feature type="compositionally biased region" description="Low complexity" evidence="11">
    <location>
        <begin position="224"/>
        <end position="259"/>
    </location>
</feature>
<evidence type="ECO:0000256" key="10">
    <source>
        <dbReference type="SAM" id="Coils"/>
    </source>
</evidence>
<dbReference type="FunFam" id="1.20.5.170:FF:000040">
    <property type="entry name" value="Nuclear pore glycoprotein p62"/>
    <property type="match status" value="1"/>
</dbReference>
<keyword evidence="14" id="KW-1185">Reference proteome</keyword>
<feature type="compositionally biased region" description="Basic and acidic residues" evidence="11">
    <location>
        <begin position="556"/>
        <end position="578"/>
    </location>
</feature>
<feature type="coiled-coil region" evidence="10">
    <location>
        <begin position="293"/>
        <end position="369"/>
    </location>
</feature>
<protein>
    <submittedName>
        <fullName evidence="13">Nuclear pore glycoprotein p62</fullName>
    </submittedName>
</protein>
<dbReference type="Gene3D" id="6.10.250.1050">
    <property type="match status" value="2"/>
</dbReference>
<dbReference type="GO" id="GO:0006606">
    <property type="term" value="P:protein import into nucleus"/>
    <property type="evidence" value="ECO:0007669"/>
    <property type="project" value="TreeGrafter"/>
</dbReference>
<evidence type="ECO:0000259" key="12">
    <source>
        <dbReference type="Pfam" id="PF05064"/>
    </source>
</evidence>
<dbReference type="OrthoDB" id="551302at2759"/>
<evidence type="ECO:0000256" key="11">
    <source>
        <dbReference type="SAM" id="MobiDB-lite"/>
    </source>
</evidence>
<evidence type="ECO:0000313" key="13">
    <source>
        <dbReference type="EMBL" id="PFX30567.1"/>
    </source>
</evidence>
<feature type="compositionally biased region" description="Acidic residues" evidence="11">
    <location>
        <begin position="539"/>
        <end position="555"/>
    </location>
</feature>
<keyword evidence="7" id="KW-0811">Translocation</keyword>
<feature type="region of interest" description="Disordered" evidence="11">
    <location>
        <begin position="1"/>
        <end position="49"/>
    </location>
</feature>
<evidence type="ECO:0000256" key="2">
    <source>
        <dbReference type="ARBA" id="ARBA00005472"/>
    </source>
</evidence>
<dbReference type="GO" id="GO:0009966">
    <property type="term" value="P:regulation of signal transduction"/>
    <property type="evidence" value="ECO:0007669"/>
    <property type="project" value="InterPro"/>
</dbReference>
<evidence type="ECO:0000256" key="4">
    <source>
        <dbReference type="ARBA" id="ARBA00022448"/>
    </source>
</evidence>
<dbReference type="GO" id="GO:0017056">
    <property type="term" value="F:structural constituent of nuclear pore"/>
    <property type="evidence" value="ECO:0007669"/>
    <property type="project" value="InterPro"/>
</dbReference>
<dbReference type="Pfam" id="PF05064">
    <property type="entry name" value="Nsp1_C"/>
    <property type="match status" value="1"/>
</dbReference>
<dbReference type="PANTHER" id="PTHR12084">
    <property type="entry name" value="NUCLEAR PORE GLYCOPROTEIN P62-RELATED"/>
    <property type="match status" value="1"/>
</dbReference>
<dbReference type="GO" id="GO:0005543">
    <property type="term" value="F:phospholipid binding"/>
    <property type="evidence" value="ECO:0007669"/>
    <property type="project" value="TreeGrafter"/>
</dbReference>
<name>A0A2B4SPZ1_STYPI</name>
<dbReference type="GO" id="GO:0044613">
    <property type="term" value="C:nuclear pore central transport channel"/>
    <property type="evidence" value="ECO:0007669"/>
    <property type="project" value="TreeGrafter"/>
</dbReference>
<dbReference type="InterPro" id="IPR007062">
    <property type="entry name" value="PPI-2"/>
</dbReference>
<feature type="region of interest" description="Disordered" evidence="11">
    <location>
        <begin position="633"/>
        <end position="665"/>
    </location>
</feature>
<evidence type="ECO:0000256" key="6">
    <source>
        <dbReference type="ARBA" id="ARBA00022927"/>
    </source>
</evidence>
<dbReference type="AlphaFoldDB" id="A0A2B4SPZ1"/>